<evidence type="ECO:0000313" key="2">
    <source>
        <dbReference type="Proteomes" id="UP000789901"/>
    </source>
</evidence>
<protein>
    <submittedName>
        <fullName evidence="1">26776_t:CDS:1</fullName>
    </submittedName>
</protein>
<gene>
    <name evidence="1" type="ORF">GMARGA_LOCUS41602</name>
</gene>
<evidence type="ECO:0000313" key="1">
    <source>
        <dbReference type="EMBL" id="CAG8852781.1"/>
    </source>
</evidence>
<sequence length="91" mass="10409">MAKINATTISLDHNEIEATDNMSFELTDIEPSNIMSFELIERETTDTMSFELTKKDVVNNPLDEITNIKTNEFALQTSETAKARRNRLARE</sequence>
<organism evidence="1 2">
    <name type="scientific">Gigaspora margarita</name>
    <dbReference type="NCBI Taxonomy" id="4874"/>
    <lineage>
        <taxon>Eukaryota</taxon>
        <taxon>Fungi</taxon>
        <taxon>Fungi incertae sedis</taxon>
        <taxon>Mucoromycota</taxon>
        <taxon>Glomeromycotina</taxon>
        <taxon>Glomeromycetes</taxon>
        <taxon>Diversisporales</taxon>
        <taxon>Gigasporaceae</taxon>
        <taxon>Gigaspora</taxon>
    </lineage>
</organism>
<dbReference type="EMBL" id="CAJVQB010116036">
    <property type="protein sequence ID" value="CAG8852781.1"/>
    <property type="molecule type" value="Genomic_DNA"/>
</dbReference>
<dbReference type="Proteomes" id="UP000789901">
    <property type="component" value="Unassembled WGS sequence"/>
</dbReference>
<keyword evidence="2" id="KW-1185">Reference proteome</keyword>
<proteinExistence type="predicted"/>
<name>A0ABN7XBZ3_GIGMA</name>
<accession>A0ABN7XBZ3</accession>
<comment type="caution">
    <text evidence="1">The sequence shown here is derived from an EMBL/GenBank/DDBJ whole genome shotgun (WGS) entry which is preliminary data.</text>
</comment>
<feature type="non-terminal residue" evidence="1">
    <location>
        <position position="91"/>
    </location>
</feature>
<reference evidence="1 2" key="1">
    <citation type="submission" date="2021-06" db="EMBL/GenBank/DDBJ databases">
        <authorList>
            <person name="Kallberg Y."/>
            <person name="Tangrot J."/>
            <person name="Rosling A."/>
        </authorList>
    </citation>
    <scope>NUCLEOTIDE SEQUENCE [LARGE SCALE GENOMIC DNA]</scope>
    <source>
        <strain evidence="1 2">120-4 pot B 10/14</strain>
    </source>
</reference>